<keyword evidence="3" id="KW-1185">Reference proteome</keyword>
<protein>
    <submittedName>
        <fullName evidence="2">Uncharacterized protein</fullName>
    </submittedName>
</protein>
<feature type="region of interest" description="Disordered" evidence="1">
    <location>
        <begin position="88"/>
        <end position="107"/>
    </location>
</feature>
<evidence type="ECO:0000313" key="2">
    <source>
        <dbReference type="EMBL" id="CAK9318014.1"/>
    </source>
</evidence>
<organism evidence="2 3">
    <name type="scientific">Citrullus colocynthis</name>
    <name type="common">colocynth</name>
    <dbReference type="NCBI Taxonomy" id="252529"/>
    <lineage>
        <taxon>Eukaryota</taxon>
        <taxon>Viridiplantae</taxon>
        <taxon>Streptophyta</taxon>
        <taxon>Embryophyta</taxon>
        <taxon>Tracheophyta</taxon>
        <taxon>Spermatophyta</taxon>
        <taxon>Magnoliopsida</taxon>
        <taxon>eudicotyledons</taxon>
        <taxon>Gunneridae</taxon>
        <taxon>Pentapetalae</taxon>
        <taxon>rosids</taxon>
        <taxon>fabids</taxon>
        <taxon>Cucurbitales</taxon>
        <taxon>Cucurbitaceae</taxon>
        <taxon>Benincaseae</taxon>
        <taxon>Citrullus</taxon>
    </lineage>
</organism>
<name>A0ABP0YC31_9ROSI</name>
<evidence type="ECO:0000256" key="1">
    <source>
        <dbReference type="SAM" id="MobiDB-lite"/>
    </source>
</evidence>
<dbReference type="EMBL" id="OZ021737">
    <property type="protein sequence ID" value="CAK9318014.1"/>
    <property type="molecule type" value="Genomic_DNA"/>
</dbReference>
<accession>A0ABP0YC31</accession>
<feature type="compositionally biased region" description="Basic and acidic residues" evidence="1">
    <location>
        <begin position="89"/>
        <end position="101"/>
    </location>
</feature>
<proteinExistence type="predicted"/>
<gene>
    <name evidence="2" type="ORF">CITCOLO1_LOCUS9968</name>
</gene>
<evidence type="ECO:0000313" key="3">
    <source>
        <dbReference type="Proteomes" id="UP001642487"/>
    </source>
</evidence>
<reference evidence="2 3" key="1">
    <citation type="submission" date="2024-03" db="EMBL/GenBank/DDBJ databases">
        <authorList>
            <person name="Gkanogiannis A."/>
            <person name="Becerra Lopez-Lavalle L."/>
        </authorList>
    </citation>
    <scope>NUCLEOTIDE SEQUENCE [LARGE SCALE GENOMIC DNA]</scope>
</reference>
<dbReference type="Proteomes" id="UP001642487">
    <property type="component" value="Chromosome 3"/>
</dbReference>
<feature type="non-terminal residue" evidence="2">
    <location>
        <position position="107"/>
    </location>
</feature>
<sequence>TPSIGNKSSMEDLMFDLIKASSNRITTMENNVLIIVGNVHNMSTTMQSLVVGVVNFMKASHTSITFEARLREQCNVVILRSGKSLTESNAKEKLEAKKPMNLEEEVE</sequence>